<protein>
    <submittedName>
        <fullName evidence="3">Uncharacterized protein</fullName>
    </submittedName>
</protein>
<name>A0A914HMP3_GLORO</name>
<proteinExistence type="predicted"/>
<feature type="compositionally biased region" description="Polar residues" evidence="1">
    <location>
        <begin position="86"/>
        <end position="98"/>
    </location>
</feature>
<evidence type="ECO:0000313" key="2">
    <source>
        <dbReference type="Proteomes" id="UP000887572"/>
    </source>
</evidence>
<sequence length="118" mass="13969">MLLMKRCFVHLQKLKLKQYLSNMLKQYLSNMLKQYLSNMLKQYLSNMLKQYLSNMLKQYLSNMLKQYLSNMLKQCRRCSGLMLSTLHNNRPSYRPSSTRSEDDGAGCNNRSMHSNLAE</sequence>
<organism evidence="2 3">
    <name type="scientific">Globodera rostochiensis</name>
    <name type="common">Golden nematode worm</name>
    <name type="synonym">Heterodera rostochiensis</name>
    <dbReference type="NCBI Taxonomy" id="31243"/>
    <lineage>
        <taxon>Eukaryota</taxon>
        <taxon>Metazoa</taxon>
        <taxon>Ecdysozoa</taxon>
        <taxon>Nematoda</taxon>
        <taxon>Chromadorea</taxon>
        <taxon>Rhabditida</taxon>
        <taxon>Tylenchina</taxon>
        <taxon>Tylenchomorpha</taxon>
        <taxon>Tylenchoidea</taxon>
        <taxon>Heteroderidae</taxon>
        <taxon>Heteroderinae</taxon>
        <taxon>Globodera</taxon>
    </lineage>
</organism>
<evidence type="ECO:0000313" key="3">
    <source>
        <dbReference type="WBParaSite" id="Gr19_v10_g2004.t1"/>
    </source>
</evidence>
<feature type="compositionally biased region" description="Polar residues" evidence="1">
    <location>
        <begin position="108"/>
        <end position="118"/>
    </location>
</feature>
<dbReference type="Proteomes" id="UP000887572">
    <property type="component" value="Unplaced"/>
</dbReference>
<dbReference type="InterPro" id="IPR017943">
    <property type="entry name" value="Bactericidal_perm-incr_a/b_dom"/>
</dbReference>
<dbReference type="SUPFAM" id="SSF55394">
    <property type="entry name" value="Bactericidal permeability-increasing protein, BPI"/>
    <property type="match status" value="1"/>
</dbReference>
<dbReference type="AlphaFoldDB" id="A0A914HMP3"/>
<reference evidence="3" key="1">
    <citation type="submission" date="2022-11" db="UniProtKB">
        <authorList>
            <consortium name="WormBaseParasite"/>
        </authorList>
    </citation>
    <scope>IDENTIFICATION</scope>
</reference>
<keyword evidence="2" id="KW-1185">Reference proteome</keyword>
<feature type="region of interest" description="Disordered" evidence="1">
    <location>
        <begin position="86"/>
        <end position="118"/>
    </location>
</feature>
<accession>A0A914HMP3</accession>
<dbReference type="GO" id="GO:0008289">
    <property type="term" value="F:lipid binding"/>
    <property type="evidence" value="ECO:0007669"/>
    <property type="project" value="InterPro"/>
</dbReference>
<evidence type="ECO:0000256" key="1">
    <source>
        <dbReference type="SAM" id="MobiDB-lite"/>
    </source>
</evidence>
<dbReference type="WBParaSite" id="Gr19_v10_g2004.t1">
    <property type="protein sequence ID" value="Gr19_v10_g2004.t1"/>
    <property type="gene ID" value="Gr19_v10_g2004"/>
</dbReference>